<dbReference type="EMBL" id="CACRYJ010000064">
    <property type="protein sequence ID" value="VZO39848.1"/>
    <property type="molecule type" value="Genomic_DNA"/>
</dbReference>
<keyword evidence="3" id="KW-1185">Reference proteome</keyword>
<organism evidence="2 3">
    <name type="scientific">Occultella aeris</name>
    <dbReference type="NCBI Taxonomy" id="2761496"/>
    <lineage>
        <taxon>Bacteria</taxon>
        <taxon>Bacillati</taxon>
        <taxon>Actinomycetota</taxon>
        <taxon>Actinomycetes</taxon>
        <taxon>Micrococcales</taxon>
        <taxon>Ruaniaceae</taxon>
        <taxon>Occultella</taxon>
    </lineage>
</organism>
<dbReference type="Proteomes" id="UP000419743">
    <property type="component" value="Unassembled WGS sequence"/>
</dbReference>
<evidence type="ECO:0000313" key="2">
    <source>
        <dbReference type="EMBL" id="VZO39848.1"/>
    </source>
</evidence>
<sequence length="231" mass="23790">MTTMQNTRASARSGAVVLVLGVLLMLVGCAAPAPGPTGERTTPGGPVSGGTTGPATVPPGLLECDDASKDAGAEPAPQDLHRFDHGVPDGFTESGGYTQISSPEGDYTADYLVPTASGVGNLNVLAVVHYAELALGPVTTDCGQLDRKLVLARLDVVNAEAGAELLGEYAWVEVGGLPAVRYDAWYPSHGFTVRTYAVYGATELVTFGCQWVEAESVITAGCDELIASASF</sequence>
<name>A0A7M4DQV4_9MICO</name>
<reference evidence="2 3" key="1">
    <citation type="submission" date="2019-11" db="EMBL/GenBank/DDBJ databases">
        <authorList>
            <person name="Criscuolo A."/>
        </authorList>
    </citation>
    <scope>NUCLEOTIDE SEQUENCE [LARGE SCALE GENOMIC DNA]</scope>
    <source>
        <strain evidence="2">CIP111667</strain>
    </source>
</reference>
<evidence type="ECO:0000313" key="3">
    <source>
        <dbReference type="Proteomes" id="UP000419743"/>
    </source>
</evidence>
<evidence type="ECO:0000256" key="1">
    <source>
        <dbReference type="SAM" id="MobiDB-lite"/>
    </source>
</evidence>
<proteinExistence type="predicted"/>
<gene>
    <name evidence="2" type="ORF">HALOF300_04545</name>
</gene>
<accession>A0A7M4DQV4</accession>
<comment type="caution">
    <text evidence="2">The sequence shown here is derived from an EMBL/GenBank/DDBJ whole genome shotgun (WGS) entry which is preliminary data.</text>
</comment>
<feature type="compositionally biased region" description="Low complexity" evidence="1">
    <location>
        <begin position="35"/>
        <end position="45"/>
    </location>
</feature>
<protein>
    <submittedName>
        <fullName evidence="2">Uncharacterized protein</fullName>
    </submittedName>
</protein>
<feature type="region of interest" description="Disordered" evidence="1">
    <location>
        <begin position="35"/>
        <end position="99"/>
    </location>
</feature>
<dbReference type="AlphaFoldDB" id="A0A7M4DQV4"/>